<dbReference type="SUPFAM" id="SSF55486">
    <property type="entry name" value="Metalloproteases ('zincins'), catalytic domain"/>
    <property type="match status" value="1"/>
</dbReference>
<dbReference type="InterPro" id="IPR024077">
    <property type="entry name" value="Neurolysin/TOP_dom2"/>
</dbReference>
<evidence type="ECO:0000259" key="10">
    <source>
        <dbReference type="Pfam" id="PF01432"/>
    </source>
</evidence>
<dbReference type="STRING" id="1123402.SAMN02583745_02076"/>
<comment type="cofactor">
    <cofactor evidence="9">
        <name>Zn(2+)</name>
        <dbReference type="ChEBI" id="CHEBI:29105"/>
    </cofactor>
    <text evidence="9">Binds 1 zinc ion.</text>
</comment>
<keyword evidence="6 9" id="KW-0482">Metalloprotease</keyword>
<dbReference type="GO" id="GO:0005829">
    <property type="term" value="C:cytosol"/>
    <property type="evidence" value="ECO:0007669"/>
    <property type="project" value="UniProtKB-ARBA"/>
</dbReference>
<dbReference type="GO" id="GO:0006508">
    <property type="term" value="P:proteolysis"/>
    <property type="evidence" value="ECO:0007669"/>
    <property type="project" value="UniProtKB-KW"/>
</dbReference>
<dbReference type="InterPro" id="IPR034005">
    <property type="entry name" value="M3A_DCP"/>
</dbReference>
<dbReference type="NCBIfam" id="NF008159">
    <property type="entry name" value="PRK10911.1"/>
    <property type="match status" value="1"/>
</dbReference>
<dbReference type="GO" id="GO:0006518">
    <property type="term" value="P:peptide metabolic process"/>
    <property type="evidence" value="ECO:0007669"/>
    <property type="project" value="TreeGrafter"/>
</dbReference>
<proteinExistence type="inferred from homology"/>
<evidence type="ECO:0000256" key="9">
    <source>
        <dbReference type="RuleBase" id="RU003435"/>
    </source>
</evidence>
<comment type="catalytic activity">
    <reaction evidence="7">
        <text>Hydrolysis of oligopeptides, with broad specificity. Gly or Ala commonly occur as P1 or P1' residues, but more distant residues are also important, as is shown by the fact that Z-Gly-Pro-Gly-|-Gly-Pro-Ala is cleaved, but not Z-(Gly)(5).</text>
        <dbReference type="EC" id="3.4.24.70"/>
    </reaction>
</comment>
<dbReference type="FunFam" id="3.40.390.10:FF:000009">
    <property type="entry name" value="Oligopeptidase A"/>
    <property type="match status" value="1"/>
</dbReference>
<evidence type="ECO:0000259" key="11">
    <source>
        <dbReference type="Pfam" id="PF19310"/>
    </source>
</evidence>
<keyword evidence="3 9" id="KW-0479">Metal-binding</keyword>
<evidence type="ECO:0000256" key="7">
    <source>
        <dbReference type="ARBA" id="ARBA00024603"/>
    </source>
</evidence>
<dbReference type="OrthoDB" id="9773538at2"/>
<dbReference type="InterPro" id="IPR045666">
    <property type="entry name" value="OpdA_N"/>
</dbReference>
<evidence type="ECO:0000256" key="1">
    <source>
        <dbReference type="ARBA" id="ARBA00006040"/>
    </source>
</evidence>
<evidence type="ECO:0000256" key="3">
    <source>
        <dbReference type="ARBA" id="ARBA00022723"/>
    </source>
</evidence>
<gene>
    <name evidence="12" type="ORF">SAMN02583745_02076</name>
</gene>
<dbReference type="EC" id="3.4.24.70" evidence="8"/>
<dbReference type="Proteomes" id="UP000242642">
    <property type="component" value="Unassembled WGS sequence"/>
</dbReference>
<dbReference type="Pfam" id="PF19310">
    <property type="entry name" value="TOP_N"/>
    <property type="match status" value="1"/>
</dbReference>
<dbReference type="PANTHER" id="PTHR11804:SF84">
    <property type="entry name" value="SACCHAROLYSIN"/>
    <property type="match status" value="1"/>
</dbReference>
<keyword evidence="13" id="KW-1185">Reference proteome</keyword>
<accession>A0A1I0DQL3</accession>
<dbReference type="Gene3D" id="3.40.390.10">
    <property type="entry name" value="Collagenase (Catalytic Domain)"/>
    <property type="match status" value="1"/>
</dbReference>
<dbReference type="GO" id="GO:0004222">
    <property type="term" value="F:metalloendopeptidase activity"/>
    <property type="evidence" value="ECO:0007669"/>
    <property type="project" value="UniProtKB-EC"/>
</dbReference>
<evidence type="ECO:0000256" key="8">
    <source>
        <dbReference type="ARBA" id="ARBA00026100"/>
    </source>
</evidence>
<keyword evidence="4 9" id="KW-0378">Hydrolase</keyword>
<feature type="domain" description="Oligopeptidase A N-terminal" evidence="11">
    <location>
        <begin position="44"/>
        <end position="150"/>
    </location>
</feature>
<dbReference type="Pfam" id="PF01432">
    <property type="entry name" value="Peptidase_M3"/>
    <property type="match status" value="1"/>
</dbReference>
<dbReference type="Gene3D" id="1.10.1370.40">
    <property type="match status" value="1"/>
</dbReference>
<keyword evidence="2 9" id="KW-0645">Protease</keyword>
<dbReference type="InterPro" id="IPR045090">
    <property type="entry name" value="Pept_M3A_M3B"/>
</dbReference>
<dbReference type="InterPro" id="IPR024079">
    <property type="entry name" value="MetalloPept_cat_dom_sf"/>
</dbReference>
<evidence type="ECO:0000313" key="13">
    <source>
        <dbReference type="Proteomes" id="UP000242642"/>
    </source>
</evidence>
<evidence type="ECO:0000256" key="4">
    <source>
        <dbReference type="ARBA" id="ARBA00022801"/>
    </source>
</evidence>
<dbReference type="InterPro" id="IPR001567">
    <property type="entry name" value="Pept_M3A_M3B_dom"/>
</dbReference>
<evidence type="ECO:0000313" key="12">
    <source>
        <dbReference type="EMBL" id="SET34536.1"/>
    </source>
</evidence>
<dbReference type="RefSeq" id="WP_093320653.1">
    <property type="nucleotide sequence ID" value="NZ_FOHV01000018.1"/>
</dbReference>
<dbReference type="Gene3D" id="1.10.1370.10">
    <property type="entry name" value="Neurolysin, domain 3"/>
    <property type="match status" value="1"/>
</dbReference>
<evidence type="ECO:0000256" key="6">
    <source>
        <dbReference type="ARBA" id="ARBA00023049"/>
    </source>
</evidence>
<name>A0A1I0DQL3_9GAMM</name>
<evidence type="ECO:0000256" key="2">
    <source>
        <dbReference type="ARBA" id="ARBA00022670"/>
    </source>
</evidence>
<feature type="domain" description="Peptidase M3A/M3B catalytic" evidence="10">
    <location>
        <begin position="224"/>
        <end position="679"/>
    </location>
</feature>
<comment type="similarity">
    <text evidence="1 9">Belongs to the peptidase M3 family.</text>
</comment>
<evidence type="ECO:0000256" key="5">
    <source>
        <dbReference type="ARBA" id="ARBA00022833"/>
    </source>
</evidence>
<reference evidence="13" key="1">
    <citation type="submission" date="2016-10" db="EMBL/GenBank/DDBJ databases">
        <authorList>
            <person name="Varghese N."/>
            <person name="Submissions S."/>
        </authorList>
    </citation>
    <scope>NUCLEOTIDE SEQUENCE [LARGE SCALE GENOMIC DNA]</scope>
    <source>
        <strain evidence="13">DSM 18579</strain>
    </source>
</reference>
<dbReference type="GO" id="GO:0046872">
    <property type="term" value="F:metal ion binding"/>
    <property type="evidence" value="ECO:0007669"/>
    <property type="project" value="UniProtKB-UniRule"/>
</dbReference>
<dbReference type="PANTHER" id="PTHR11804">
    <property type="entry name" value="PROTEASE M3 THIMET OLIGOPEPTIDASE-RELATED"/>
    <property type="match status" value="1"/>
</dbReference>
<protein>
    <recommendedName>
        <fullName evidence="8">oligopeptidase A</fullName>
        <ecNumber evidence="8">3.4.24.70</ecNumber>
    </recommendedName>
</protein>
<dbReference type="CDD" id="cd06456">
    <property type="entry name" value="M3A_DCP"/>
    <property type="match status" value="1"/>
</dbReference>
<keyword evidence="5 9" id="KW-0862">Zinc</keyword>
<organism evidence="12 13">
    <name type="scientific">Thorsellia anophelis DSM 18579</name>
    <dbReference type="NCBI Taxonomy" id="1123402"/>
    <lineage>
        <taxon>Bacteria</taxon>
        <taxon>Pseudomonadati</taxon>
        <taxon>Pseudomonadota</taxon>
        <taxon>Gammaproteobacteria</taxon>
        <taxon>Enterobacterales</taxon>
        <taxon>Thorselliaceae</taxon>
        <taxon>Thorsellia</taxon>
    </lineage>
</organism>
<dbReference type="AlphaFoldDB" id="A0A1I0DQL3"/>
<dbReference type="EMBL" id="FOHV01000018">
    <property type="protein sequence ID" value="SET34536.1"/>
    <property type="molecule type" value="Genomic_DNA"/>
</dbReference>
<sequence>MSTSNPLLKNTTLPLFSEIQVEHIVPAVEHFIQLCRDNVEAVVNQKTPYTWESVCDALAKCDDQFSRAWSPISHLNSVKNSPELREAYEACLPLLSEYGTWVGQHEGLFKAYVAIKERADFNDLPIAKQTAINNALRDFELSGIGLPLEKQKRYGEIVARLSDLSASFSNNVLDATMAWSKLITDEQILAGLPESALAAAKERAIAKEQTGWLLTLDMPSYLPVMMYADNQSLREEMYTAFVTRASDQGPHAGQFDNSDLITEIVALRHELATLLGFEHYSNKSLATKMAQSPDQVLDFLNDLAKRAKPQGEAELKNVFDFAKVHYGMDSLNAWDITYYSEKQKQHLFSINDEDLRPYFPENRVLAGLFEVIKRVFGIEAKIRNGVDVWHPEVQFYDLFDKTGELRGSFYLDLYARENKRGGAWMDDCVGALKLAQGELQKPVAYLTCNFTRPIGDKPALFTHDEVITLFHEFGHGIHHMLTKIDTSGVSGINGVPWDAVELPSQFLENWCWEEEALAFISGHVETGEPLPKSMLDKMLEAKNYQAAMFILRQLEFGLFDFRLHHEYDPNKGADILGLLAEVKSQVAVIKSPSFNRFAHSFSHIFAGGYAAGYYSYLWAEVLSADAFSRFEEEGIFNSETGRDFLENILSKGGSEPPMILFKRFRGREPSLDALLRHYGIAA</sequence>